<evidence type="ECO:0000259" key="1">
    <source>
        <dbReference type="Pfam" id="PF00078"/>
    </source>
</evidence>
<dbReference type="SUPFAM" id="SSF56672">
    <property type="entry name" value="DNA/RNA polymerases"/>
    <property type="match status" value="1"/>
</dbReference>
<evidence type="ECO:0000313" key="3">
    <source>
        <dbReference type="Proteomes" id="UP001642464"/>
    </source>
</evidence>
<dbReference type="PANTHER" id="PTHR33050:SF7">
    <property type="entry name" value="RIBONUCLEASE H"/>
    <property type="match status" value="1"/>
</dbReference>
<dbReference type="InterPro" id="IPR043128">
    <property type="entry name" value="Rev_trsase/Diguanyl_cyclase"/>
</dbReference>
<dbReference type="Proteomes" id="UP001642464">
    <property type="component" value="Unassembled WGS sequence"/>
</dbReference>
<comment type="caution">
    <text evidence="2">The sequence shown here is derived from an EMBL/GenBank/DDBJ whole genome shotgun (WGS) entry which is preliminary data.</text>
</comment>
<sequence length="642" mass="70225">MPKLAETGALVLRILEQAVQSQPDLVSIGRDILTGRQASPIPAEVITGTRELVVAALGGSMRPRRRTARASTPLQANVIQAWGERTGDPDTRHLCEWLDHGAPLGYSQNIPSVGIFPRVEPEDSAGQNLQDLHRSLEGWQNYTSAERETEEVNALIADYVSRGFCHTAETMEEATAELGQPPVLNKLGLIVKVNDQGVKKCRLIWDLRESRANAQCCQGERILLPRLLDLAQQAVRQYRLGNTPWLAAVDVKDAFMNIPAGADKRFTVAARPHPSQPHQMQLVIFDTLVFGAGSSPTLWGRYAAWLGRSAAAVLPRAGVQIYVDDPAFVLTGTLDEASRDLTILLMWFAIVGFPVKLSKAEGGKSIGWVGAKLELDDAEKSVRVTIPAGKVSKIQDSAQQFLRKPVIGKRQLRSYAGALSFVAGLVPHLRPFLSSLWAVLGGGTSANDGAGKAQHSGKLVHTRRIRPALRWIEALVKGRPAPLQRTLESQIPGMEAEVVNDASPWRIGGVLKIGNANRKCFSSAIPTEALRRFKAQLGLSKYNTLWEGLALLVAFRLWLPELGRRAAVRAKSDNLGVLSMLAKGGAKSRELNSLAREFALDQAAPAPPAIPETLRETERSEVIVNRDFWRVELDDAAPRRQK</sequence>
<gene>
    <name evidence="2" type="ORF">SCF082_LOCUS25538</name>
</gene>
<organism evidence="2 3">
    <name type="scientific">Durusdinium trenchii</name>
    <dbReference type="NCBI Taxonomy" id="1381693"/>
    <lineage>
        <taxon>Eukaryota</taxon>
        <taxon>Sar</taxon>
        <taxon>Alveolata</taxon>
        <taxon>Dinophyceae</taxon>
        <taxon>Suessiales</taxon>
        <taxon>Symbiodiniaceae</taxon>
        <taxon>Durusdinium</taxon>
    </lineage>
</organism>
<dbReference type="Pfam" id="PF00078">
    <property type="entry name" value="RVT_1"/>
    <property type="match status" value="1"/>
</dbReference>
<dbReference type="InterPro" id="IPR052055">
    <property type="entry name" value="Hepadnavirus_pol/RT"/>
</dbReference>
<reference evidence="2 3" key="1">
    <citation type="submission" date="2024-02" db="EMBL/GenBank/DDBJ databases">
        <authorList>
            <person name="Chen Y."/>
            <person name="Shah S."/>
            <person name="Dougan E. K."/>
            <person name="Thang M."/>
            <person name="Chan C."/>
        </authorList>
    </citation>
    <scope>NUCLEOTIDE SEQUENCE [LARGE SCALE GENOMIC DNA]</scope>
</reference>
<accession>A0ABP0M2A5</accession>
<dbReference type="Gene3D" id="3.30.70.270">
    <property type="match status" value="1"/>
</dbReference>
<dbReference type="EMBL" id="CAXAMM010019202">
    <property type="protein sequence ID" value="CAK9045156.1"/>
    <property type="molecule type" value="Genomic_DNA"/>
</dbReference>
<feature type="domain" description="Reverse transcriptase" evidence="1">
    <location>
        <begin position="238"/>
        <end position="371"/>
    </location>
</feature>
<dbReference type="Gene3D" id="3.10.10.10">
    <property type="entry name" value="HIV Type 1 Reverse Transcriptase, subunit A, domain 1"/>
    <property type="match status" value="1"/>
</dbReference>
<protein>
    <recommendedName>
        <fullName evidence="1">Reverse transcriptase domain-containing protein</fullName>
    </recommendedName>
</protein>
<dbReference type="InterPro" id="IPR043502">
    <property type="entry name" value="DNA/RNA_pol_sf"/>
</dbReference>
<evidence type="ECO:0000313" key="2">
    <source>
        <dbReference type="EMBL" id="CAK9045156.1"/>
    </source>
</evidence>
<dbReference type="PANTHER" id="PTHR33050">
    <property type="entry name" value="REVERSE TRANSCRIPTASE DOMAIN-CONTAINING PROTEIN"/>
    <property type="match status" value="1"/>
</dbReference>
<proteinExistence type="predicted"/>
<dbReference type="InterPro" id="IPR000477">
    <property type="entry name" value="RT_dom"/>
</dbReference>
<name>A0ABP0M2A5_9DINO</name>
<keyword evidence="3" id="KW-1185">Reference proteome</keyword>